<sequence length="366" mass="39941">MRTSTSLPILLTLPSLTLCAGLWLSTTPQSSFPYALKKGAGTQLGSGETWNTFPVTGNSSAHAFTIMNTNGPKTPDNETVFPHVHRKTFENFYAAKGRVQLWGQGYNGWVSNTTEQTTRVLTQGDFGGIPNGTVHKFQMLEPDTQLTGVLVPGGFEEFFFAQADGFLNDPNTGFNFSALPEWDVYPYLNYTPRTDVVNNKAGPGNWYDGSNVYAEEVATGPIWVANNYGGKWLNREDGRYQIVAPLVTGAQSGGLFAQGHITISLQRNFTAPWATSTHATAFVVEEGQLAVTVDGYEKASLIGGDIVFIPPETKFTYEAEAEFTKVMYVSGGGEGLDAMLISRAESWTSAFYPRDQGSIFKRGVKI</sequence>
<name>A0A6A5ZIT2_9PLEO</name>
<dbReference type="Proteomes" id="UP000799770">
    <property type="component" value="Unassembled WGS sequence"/>
</dbReference>
<dbReference type="InterPro" id="IPR014710">
    <property type="entry name" value="RmlC-like_jellyroll"/>
</dbReference>
<protein>
    <submittedName>
        <fullName evidence="2">RmlC-like cupin domain-containing protein</fullName>
    </submittedName>
</protein>
<dbReference type="AlphaFoldDB" id="A0A6A5ZIT2"/>
<dbReference type="EMBL" id="ML977316">
    <property type="protein sequence ID" value="KAF2118747.1"/>
    <property type="molecule type" value="Genomic_DNA"/>
</dbReference>
<dbReference type="InterPro" id="IPR011051">
    <property type="entry name" value="RmlC_Cupin_sf"/>
</dbReference>
<dbReference type="PANTHER" id="PTHR43346:SF1">
    <property type="entry name" value="QUERCETIN 2,3-DIOXYGENASE-RELATED"/>
    <property type="match status" value="1"/>
</dbReference>
<reference evidence="2" key="1">
    <citation type="journal article" date="2020" name="Stud. Mycol.">
        <title>101 Dothideomycetes genomes: a test case for predicting lifestyles and emergence of pathogens.</title>
        <authorList>
            <person name="Haridas S."/>
            <person name="Albert R."/>
            <person name="Binder M."/>
            <person name="Bloem J."/>
            <person name="Labutti K."/>
            <person name="Salamov A."/>
            <person name="Andreopoulos B."/>
            <person name="Baker S."/>
            <person name="Barry K."/>
            <person name="Bills G."/>
            <person name="Bluhm B."/>
            <person name="Cannon C."/>
            <person name="Castanera R."/>
            <person name="Culley D."/>
            <person name="Daum C."/>
            <person name="Ezra D."/>
            <person name="Gonzalez J."/>
            <person name="Henrissat B."/>
            <person name="Kuo A."/>
            <person name="Liang C."/>
            <person name="Lipzen A."/>
            <person name="Lutzoni F."/>
            <person name="Magnuson J."/>
            <person name="Mondo S."/>
            <person name="Nolan M."/>
            <person name="Ohm R."/>
            <person name="Pangilinan J."/>
            <person name="Park H.-J."/>
            <person name="Ramirez L."/>
            <person name="Alfaro M."/>
            <person name="Sun H."/>
            <person name="Tritt A."/>
            <person name="Yoshinaga Y."/>
            <person name="Zwiers L.-H."/>
            <person name="Turgeon B."/>
            <person name="Goodwin S."/>
            <person name="Spatafora J."/>
            <person name="Crous P."/>
            <person name="Grigoriev I."/>
        </authorList>
    </citation>
    <scope>NUCLEOTIDE SEQUENCE</scope>
    <source>
        <strain evidence="2">CBS 627.86</strain>
    </source>
</reference>
<dbReference type="OrthoDB" id="5370773at2759"/>
<accession>A0A6A5ZIT2</accession>
<evidence type="ECO:0000313" key="3">
    <source>
        <dbReference type="Proteomes" id="UP000799770"/>
    </source>
</evidence>
<proteinExistence type="predicted"/>
<keyword evidence="1" id="KW-0732">Signal</keyword>
<feature type="signal peptide" evidence="1">
    <location>
        <begin position="1"/>
        <end position="19"/>
    </location>
</feature>
<dbReference type="PANTHER" id="PTHR43346">
    <property type="entry name" value="LIGAND BINDING DOMAIN PROTEIN, PUTATIVE (AFU_ORTHOLOGUE AFUA_6G14370)-RELATED"/>
    <property type="match status" value="1"/>
</dbReference>
<keyword evidence="3" id="KW-1185">Reference proteome</keyword>
<evidence type="ECO:0000313" key="2">
    <source>
        <dbReference type="EMBL" id="KAF2118747.1"/>
    </source>
</evidence>
<dbReference type="InterPro" id="IPR052538">
    <property type="entry name" value="Flavonoid_dioxygenase-like"/>
</dbReference>
<dbReference type="Gene3D" id="2.60.120.10">
    <property type="entry name" value="Jelly Rolls"/>
    <property type="match status" value="2"/>
</dbReference>
<evidence type="ECO:0000256" key="1">
    <source>
        <dbReference type="SAM" id="SignalP"/>
    </source>
</evidence>
<dbReference type="CDD" id="cd02215">
    <property type="entry name" value="cupin_QDO_N_C"/>
    <property type="match status" value="1"/>
</dbReference>
<gene>
    <name evidence="2" type="ORF">BDV96DRAFT_596582</name>
</gene>
<dbReference type="SUPFAM" id="SSF51182">
    <property type="entry name" value="RmlC-like cupins"/>
    <property type="match status" value="1"/>
</dbReference>
<organism evidence="2 3">
    <name type="scientific">Lophiotrema nucula</name>
    <dbReference type="NCBI Taxonomy" id="690887"/>
    <lineage>
        <taxon>Eukaryota</taxon>
        <taxon>Fungi</taxon>
        <taxon>Dikarya</taxon>
        <taxon>Ascomycota</taxon>
        <taxon>Pezizomycotina</taxon>
        <taxon>Dothideomycetes</taxon>
        <taxon>Pleosporomycetidae</taxon>
        <taxon>Pleosporales</taxon>
        <taxon>Lophiotremataceae</taxon>
        <taxon>Lophiotrema</taxon>
    </lineage>
</organism>
<feature type="chain" id="PRO_5025453375" evidence="1">
    <location>
        <begin position="20"/>
        <end position="366"/>
    </location>
</feature>